<dbReference type="InterPro" id="IPR013128">
    <property type="entry name" value="Peptidase_C1A"/>
</dbReference>
<accession>A0A1B0C9T0</accession>
<evidence type="ECO:0000313" key="5">
    <source>
        <dbReference type="EnsemblMetazoa" id="LLOJ000702-PA"/>
    </source>
</evidence>
<dbReference type="InterPro" id="IPR038765">
    <property type="entry name" value="Papain-like_cys_pep_sf"/>
</dbReference>
<dbReference type="InterPro" id="IPR025660">
    <property type="entry name" value="Pept_his_AS"/>
</dbReference>
<dbReference type="Pfam" id="PF00112">
    <property type="entry name" value="Peptidase_C1"/>
    <property type="match status" value="1"/>
</dbReference>
<feature type="domain" description="SMB" evidence="4">
    <location>
        <begin position="150"/>
        <end position="198"/>
    </location>
</feature>
<dbReference type="AlphaFoldDB" id="A0A1B0C9T0"/>
<dbReference type="VEuPathDB" id="VectorBase:LLONM1_011067"/>
<comment type="similarity">
    <text evidence="1">Belongs to the peptidase C1 family.</text>
</comment>
<protein>
    <recommendedName>
        <fullName evidence="4">SMB domain-containing protein</fullName>
    </recommendedName>
</protein>
<feature type="chain" id="PRO_5018622833" description="SMB domain-containing protein" evidence="3">
    <location>
        <begin position="25"/>
        <end position="552"/>
    </location>
</feature>
<dbReference type="SUPFAM" id="SSF54001">
    <property type="entry name" value="Cysteine proteinases"/>
    <property type="match status" value="1"/>
</dbReference>
<dbReference type="Pfam" id="PF01033">
    <property type="entry name" value="Somatomedin_B"/>
    <property type="match status" value="1"/>
</dbReference>
<dbReference type="SUPFAM" id="SSF90188">
    <property type="entry name" value="Somatomedin B domain"/>
    <property type="match status" value="1"/>
</dbReference>
<feature type="domain" description="SMB" evidence="4">
    <location>
        <begin position="38"/>
        <end position="88"/>
    </location>
</feature>
<dbReference type="GO" id="GO:0006508">
    <property type="term" value="P:proteolysis"/>
    <property type="evidence" value="ECO:0007669"/>
    <property type="project" value="InterPro"/>
</dbReference>
<dbReference type="PROSITE" id="PS50958">
    <property type="entry name" value="SMB_2"/>
    <property type="match status" value="2"/>
</dbReference>
<reference evidence="5" key="1">
    <citation type="submission" date="2020-05" db="UniProtKB">
        <authorList>
            <consortium name="EnsemblMetazoa"/>
        </authorList>
    </citation>
    <scope>IDENTIFICATION</scope>
    <source>
        <strain evidence="5">Jacobina</strain>
    </source>
</reference>
<dbReference type="SMART" id="SM00645">
    <property type="entry name" value="Pept_C1"/>
    <property type="match status" value="1"/>
</dbReference>
<dbReference type="InterPro" id="IPR025661">
    <property type="entry name" value="Pept_asp_AS"/>
</dbReference>
<dbReference type="CDD" id="cd02620">
    <property type="entry name" value="Peptidase_C1A_CathepsinB"/>
    <property type="match status" value="1"/>
</dbReference>
<dbReference type="InterPro" id="IPR036024">
    <property type="entry name" value="Somatomedin_B-like_dom_sf"/>
</dbReference>
<dbReference type="EMBL" id="AJWK01002734">
    <property type="status" value="NOT_ANNOTATED_CDS"/>
    <property type="molecule type" value="Genomic_DNA"/>
</dbReference>
<proteinExistence type="inferred from homology"/>
<dbReference type="Gene3D" id="3.90.70.10">
    <property type="entry name" value="Cysteine proteinases"/>
    <property type="match status" value="1"/>
</dbReference>
<name>A0A1B0C9T0_LUTLO</name>
<dbReference type="PANTHER" id="PTHR12411">
    <property type="entry name" value="CYSTEINE PROTEASE FAMILY C1-RELATED"/>
    <property type="match status" value="1"/>
</dbReference>
<dbReference type="PROSITE" id="PS00639">
    <property type="entry name" value="THIOL_PROTEASE_HIS"/>
    <property type="match status" value="1"/>
</dbReference>
<dbReference type="InterPro" id="IPR001212">
    <property type="entry name" value="Somatomedin_B_dom"/>
</dbReference>
<keyword evidence="2" id="KW-1015">Disulfide bond</keyword>
<dbReference type="VEuPathDB" id="VectorBase:LLOJ000702"/>
<evidence type="ECO:0000259" key="4">
    <source>
        <dbReference type="PROSITE" id="PS50958"/>
    </source>
</evidence>
<keyword evidence="6" id="KW-1185">Reference proteome</keyword>
<dbReference type="Proteomes" id="UP000092461">
    <property type="component" value="Unassembled WGS sequence"/>
</dbReference>
<evidence type="ECO:0000313" key="6">
    <source>
        <dbReference type="Proteomes" id="UP000092461"/>
    </source>
</evidence>
<evidence type="ECO:0000256" key="1">
    <source>
        <dbReference type="ARBA" id="ARBA00008455"/>
    </source>
</evidence>
<evidence type="ECO:0000256" key="3">
    <source>
        <dbReference type="SAM" id="SignalP"/>
    </source>
</evidence>
<dbReference type="EMBL" id="AJWK01002735">
    <property type="status" value="NOT_ANNOTATED_CDS"/>
    <property type="molecule type" value="Genomic_DNA"/>
</dbReference>
<sequence>MALSIRWSVAGVVCLLAILQPLLAQYDDFPGPYCADSRYGGCCNSRQDTCAVPISTTLCYCDEFCNRTTNSDCCPDYQEICLGIPPPAPILGCHHNGIYFTQFDAPIKDNCNLCRCQPNGQTLCDRDVCLVDEHLLHTINSGYNGWRATNYTEFWGRKLSDGLDLPTLCYCDEFCNRTTNSDCCPDYQEICLGIPPPAPILGCHHNGIYFTQFDAPIKDNCNLCRCQPNGQTLCDRDVCLVDEHLLHTINSGYNGWRATNYTEFWGRKLSDGLDLRLGTFEPTYPVKAMTRLTNRRGELARSFDARDQWPGFVTHVVDQGWCGSSWAVSTTSVASDRFAILSKGKEVVQLAPQQLLSCVRKQRGCNGGHLDVAWNYLRRIGVANDECYPYEASRSKCRVHRGADLVSLKCQLPSKVPRQHFYQMGPAYSLNNETDIMAEIQRSGPVQATMRVYRDFFSYSGGIYRHTQTDNSDKGGFHSVRIVGWGEEQEGYSVTKYWIAANSWGTWWGEDGYFRILRGTNECEIENYVLASWADVFTKQKSLSQTFARRRY</sequence>
<feature type="signal peptide" evidence="3">
    <location>
        <begin position="1"/>
        <end position="24"/>
    </location>
</feature>
<dbReference type="EnsemblMetazoa" id="LLOJ000702-RA">
    <property type="protein sequence ID" value="LLOJ000702-PA"/>
    <property type="gene ID" value="LLOJ000702"/>
</dbReference>
<dbReference type="InterPro" id="IPR000668">
    <property type="entry name" value="Peptidase_C1A_C"/>
</dbReference>
<organism evidence="5 6">
    <name type="scientific">Lutzomyia longipalpis</name>
    <name type="common">Sand fly</name>
    <dbReference type="NCBI Taxonomy" id="7200"/>
    <lineage>
        <taxon>Eukaryota</taxon>
        <taxon>Metazoa</taxon>
        <taxon>Ecdysozoa</taxon>
        <taxon>Arthropoda</taxon>
        <taxon>Hexapoda</taxon>
        <taxon>Insecta</taxon>
        <taxon>Pterygota</taxon>
        <taxon>Neoptera</taxon>
        <taxon>Endopterygota</taxon>
        <taxon>Diptera</taxon>
        <taxon>Nematocera</taxon>
        <taxon>Psychodoidea</taxon>
        <taxon>Psychodidae</taxon>
        <taxon>Lutzomyia</taxon>
        <taxon>Lutzomyia</taxon>
    </lineage>
</organism>
<evidence type="ECO:0000256" key="2">
    <source>
        <dbReference type="ARBA" id="ARBA00023157"/>
    </source>
</evidence>
<dbReference type="PROSITE" id="PS00640">
    <property type="entry name" value="THIOL_PROTEASE_ASN"/>
    <property type="match status" value="1"/>
</dbReference>
<dbReference type="SMART" id="SM00201">
    <property type="entry name" value="SO"/>
    <property type="match status" value="2"/>
</dbReference>
<dbReference type="PRINTS" id="PR00705">
    <property type="entry name" value="PAPAIN"/>
</dbReference>
<dbReference type="GO" id="GO:0008234">
    <property type="term" value="F:cysteine-type peptidase activity"/>
    <property type="evidence" value="ECO:0007669"/>
    <property type="project" value="InterPro"/>
</dbReference>
<keyword evidence="3" id="KW-0732">Signal</keyword>